<evidence type="ECO:0000313" key="3">
    <source>
        <dbReference type="Proteomes" id="UP001138802"/>
    </source>
</evidence>
<comment type="caution">
    <text evidence="2">The sequence shown here is derived from an EMBL/GenBank/DDBJ whole genome shotgun (WGS) entry which is preliminary data.</text>
</comment>
<dbReference type="EMBL" id="NRSD01000028">
    <property type="protein sequence ID" value="MBK1646604.1"/>
    <property type="molecule type" value="Genomic_DNA"/>
</dbReference>
<sequence>MPLRFYWVLLSWLPLAPVMAADWQGTLSDGSHVEVDAATHRAWHRQGDRVEPLWDGVHQLQDGSVVIVRHGIVLPTQQMLETWMRSPEEKSRLATPACDDLVKQVCGEDNRCATSQPCGLAHQLRDMAEGKLDKGTDPAARVRTGDQCREALANPFFVRCD</sequence>
<feature type="chain" id="PRO_5040860936" evidence="1">
    <location>
        <begin position="21"/>
        <end position="161"/>
    </location>
</feature>
<keyword evidence="1" id="KW-0732">Signal</keyword>
<dbReference type="AlphaFoldDB" id="A0A9X0WKX4"/>
<evidence type="ECO:0000256" key="1">
    <source>
        <dbReference type="SAM" id="SignalP"/>
    </source>
</evidence>
<keyword evidence="3" id="KW-1185">Reference proteome</keyword>
<feature type="signal peptide" evidence="1">
    <location>
        <begin position="1"/>
        <end position="20"/>
    </location>
</feature>
<accession>A0A9X0WKX4</accession>
<proteinExistence type="predicted"/>
<gene>
    <name evidence="2" type="ORF">CKO25_18560</name>
</gene>
<dbReference type="Proteomes" id="UP001138802">
    <property type="component" value="Unassembled WGS sequence"/>
</dbReference>
<organism evidence="2 3">
    <name type="scientific">Thiocapsa imhoffii</name>
    <dbReference type="NCBI Taxonomy" id="382777"/>
    <lineage>
        <taxon>Bacteria</taxon>
        <taxon>Pseudomonadati</taxon>
        <taxon>Pseudomonadota</taxon>
        <taxon>Gammaproteobacteria</taxon>
        <taxon>Chromatiales</taxon>
        <taxon>Chromatiaceae</taxon>
        <taxon>Thiocapsa</taxon>
    </lineage>
</organism>
<protein>
    <submittedName>
        <fullName evidence="2">Uncharacterized protein</fullName>
    </submittedName>
</protein>
<evidence type="ECO:0000313" key="2">
    <source>
        <dbReference type="EMBL" id="MBK1646604.1"/>
    </source>
</evidence>
<reference evidence="2 3" key="1">
    <citation type="journal article" date="2020" name="Microorganisms">
        <title>Osmotic Adaptation and Compatible Solute Biosynthesis of Phototrophic Bacteria as Revealed from Genome Analyses.</title>
        <authorList>
            <person name="Imhoff J.F."/>
            <person name="Rahn T."/>
            <person name="Kunzel S."/>
            <person name="Keller A."/>
            <person name="Neulinger S.C."/>
        </authorList>
    </citation>
    <scope>NUCLEOTIDE SEQUENCE [LARGE SCALE GENOMIC DNA]</scope>
    <source>
        <strain evidence="2 3">DSM 21303</strain>
    </source>
</reference>
<name>A0A9X0WKX4_9GAMM</name>